<protein>
    <submittedName>
        <fullName evidence="6">Alcohol dehydrogenase</fullName>
    </submittedName>
</protein>
<dbReference type="AlphaFoldDB" id="A0A1F5YL71"/>
<dbReference type="GO" id="GO:0046872">
    <property type="term" value="F:metal ion binding"/>
    <property type="evidence" value="ECO:0007669"/>
    <property type="project" value="InterPro"/>
</dbReference>
<dbReference type="Proteomes" id="UP000179129">
    <property type="component" value="Unassembled WGS sequence"/>
</dbReference>
<dbReference type="Pfam" id="PF25137">
    <property type="entry name" value="ADH_Fe_C"/>
    <property type="match status" value="1"/>
</dbReference>
<evidence type="ECO:0000259" key="5">
    <source>
        <dbReference type="Pfam" id="PF25137"/>
    </source>
</evidence>
<evidence type="ECO:0000259" key="4">
    <source>
        <dbReference type="Pfam" id="PF00465"/>
    </source>
</evidence>
<evidence type="ECO:0000256" key="3">
    <source>
        <dbReference type="ARBA" id="ARBA00023027"/>
    </source>
</evidence>
<feature type="domain" description="Fe-containing alcohol dehydrogenase-like C-terminal" evidence="5">
    <location>
        <begin position="186"/>
        <end position="383"/>
    </location>
</feature>
<comment type="similarity">
    <text evidence="1">Belongs to the iron-containing alcohol dehydrogenase family.</text>
</comment>
<evidence type="ECO:0000313" key="6">
    <source>
        <dbReference type="EMBL" id="OGG00717.1"/>
    </source>
</evidence>
<dbReference type="EMBL" id="MFIX01000245">
    <property type="protein sequence ID" value="OGG00717.1"/>
    <property type="molecule type" value="Genomic_DNA"/>
</dbReference>
<evidence type="ECO:0000256" key="2">
    <source>
        <dbReference type="ARBA" id="ARBA00023002"/>
    </source>
</evidence>
<reference evidence="6 7" key="1">
    <citation type="journal article" date="2016" name="Nat. Commun.">
        <title>Thousands of microbial genomes shed light on interconnected biogeochemical processes in an aquifer system.</title>
        <authorList>
            <person name="Anantharaman K."/>
            <person name="Brown C.T."/>
            <person name="Hug L.A."/>
            <person name="Sharon I."/>
            <person name="Castelle C.J."/>
            <person name="Probst A.J."/>
            <person name="Thomas B.C."/>
            <person name="Singh A."/>
            <person name="Wilkins M.J."/>
            <person name="Karaoz U."/>
            <person name="Brodie E.L."/>
            <person name="Williams K.H."/>
            <person name="Hubbard S.S."/>
            <person name="Banfield J.F."/>
        </authorList>
    </citation>
    <scope>NUCLEOTIDE SEQUENCE [LARGE SCALE GENOMIC DNA]</scope>
</reference>
<dbReference type="CDD" id="cd08183">
    <property type="entry name" value="Fe-ADH-like"/>
    <property type="match status" value="1"/>
</dbReference>
<dbReference type="SUPFAM" id="SSF56796">
    <property type="entry name" value="Dehydroquinate synthase-like"/>
    <property type="match status" value="1"/>
</dbReference>
<comment type="caution">
    <text evidence="6">The sequence shown here is derived from an EMBL/GenBank/DDBJ whole genome shotgun (WGS) entry which is preliminary data.</text>
</comment>
<dbReference type="InterPro" id="IPR039697">
    <property type="entry name" value="Alcohol_dehydrogenase_Fe"/>
</dbReference>
<dbReference type="PROSITE" id="PS00913">
    <property type="entry name" value="ADH_IRON_1"/>
    <property type="match status" value="1"/>
</dbReference>
<dbReference type="InterPro" id="IPR018211">
    <property type="entry name" value="ADH_Fe_CS"/>
</dbReference>
<dbReference type="Pfam" id="PF00465">
    <property type="entry name" value="Fe-ADH"/>
    <property type="match status" value="1"/>
</dbReference>
<proteinExistence type="inferred from homology"/>
<keyword evidence="3" id="KW-0520">NAD</keyword>
<dbReference type="Gene3D" id="3.40.50.1970">
    <property type="match status" value="1"/>
</dbReference>
<dbReference type="STRING" id="1817867.A3F83_07180"/>
<dbReference type="PANTHER" id="PTHR11496">
    <property type="entry name" value="ALCOHOL DEHYDROGENASE"/>
    <property type="match status" value="1"/>
</dbReference>
<name>A0A1F5YL71_9BACT</name>
<gene>
    <name evidence="6" type="ORF">A3F83_07180</name>
</gene>
<sequence length="384" mass="39431">MRFEFATASRIIFGPGTLEEVPALAAGFGRRALVVGGSTPARTAWLVERLTELGIACASLRVSGEPTVALAKEGAALARRAGSELVIALGGGSVLDSGKAIAALTTNPGEPEDYLEVVGRGLPLSRASLPCIAIPSTAGTGAEVTRNAVLGVPESRVKVSLRSPGMLPAVALVDPRLTLSLPRPLTLTTGLDALTQLIEAFSSNKANPLTDSLCREGISRAGRSLRKACTDGGDIEAREDLSLASLCSGLALANARLGAVHGLAGPLGGMLGAPHGAICARLLPFVLEANLKAIGHGGVSSGLTARYAEIARLLTGKSAARAVDCIHWVKELCAEFAVPALAELGLREEEIPPAVAQARKSSSMQGNPVALEETELRGILEKAL</sequence>
<dbReference type="InterPro" id="IPR056798">
    <property type="entry name" value="ADH_Fe_C"/>
</dbReference>
<feature type="domain" description="Alcohol dehydrogenase iron-type/glycerol dehydrogenase GldA" evidence="4">
    <location>
        <begin position="9"/>
        <end position="175"/>
    </location>
</feature>
<dbReference type="FunFam" id="3.40.50.1970:FF:000003">
    <property type="entry name" value="Alcohol dehydrogenase, iron-containing"/>
    <property type="match status" value="1"/>
</dbReference>
<dbReference type="GO" id="GO:0004022">
    <property type="term" value="F:alcohol dehydrogenase (NAD+) activity"/>
    <property type="evidence" value="ECO:0007669"/>
    <property type="project" value="TreeGrafter"/>
</dbReference>
<evidence type="ECO:0000313" key="7">
    <source>
        <dbReference type="Proteomes" id="UP000179129"/>
    </source>
</evidence>
<dbReference type="InterPro" id="IPR001670">
    <property type="entry name" value="ADH_Fe/GldA"/>
</dbReference>
<keyword evidence="2" id="KW-0560">Oxidoreductase</keyword>
<organism evidence="6 7">
    <name type="scientific">Candidatus Glassbacteria bacterium RIFCSPLOWO2_12_FULL_58_11</name>
    <dbReference type="NCBI Taxonomy" id="1817867"/>
    <lineage>
        <taxon>Bacteria</taxon>
        <taxon>Candidatus Glassiibacteriota</taxon>
    </lineage>
</organism>
<dbReference type="PANTHER" id="PTHR11496:SF102">
    <property type="entry name" value="ALCOHOL DEHYDROGENASE 4"/>
    <property type="match status" value="1"/>
</dbReference>
<evidence type="ECO:0000256" key="1">
    <source>
        <dbReference type="ARBA" id="ARBA00007358"/>
    </source>
</evidence>
<dbReference type="Gene3D" id="1.20.1090.10">
    <property type="entry name" value="Dehydroquinate synthase-like - alpha domain"/>
    <property type="match status" value="1"/>
</dbReference>
<accession>A0A1F5YL71</accession>